<proteinExistence type="predicted"/>
<dbReference type="EMBL" id="JAPNKA010000001">
    <property type="protein sequence ID" value="MCY1075352.1"/>
    <property type="molecule type" value="Genomic_DNA"/>
</dbReference>
<dbReference type="RefSeq" id="WP_267534289.1">
    <property type="nucleotide sequence ID" value="NZ_JAPNKA010000001.1"/>
</dbReference>
<organism evidence="2 3">
    <name type="scientific">Archangium lansingense</name>
    <dbReference type="NCBI Taxonomy" id="2995310"/>
    <lineage>
        <taxon>Bacteria</taxon>
        <taxon>Pseudomonadati</taxon>
        <taxon>Myxococcota</taxon>
        <taxon>Myxococcia</taxon>
        <taxon>Myxococcales</taxon>
        <taxon>Cystobacterineae</taxon>
        <taxon>Archangiaceae</taxon>
        <taxon>Archangium</taxon>
    </lineage>
</organism>
<evidence type="ECO:0000256" key="1">
    <source>
        <dbReference type="SAM" id="MobiDB-lite"/>
    </source>
</evidence>
<evidence type="ECO:0000313" key="2">
    <source>
        <dbReference type="EMBL" id="MCY1075352.1"/>
    </source>
</evidence>
<feature type="region of interest" description="Disordered" evidence="1">
    <location>
        <begin position="1"/>
        <end position="24"/>
    </location>
</feature>
<dbReference type="Proteomes" id="UP001207654">
    <property type="component" value="Unassembled WGS sequence"/>
</dbReference>
<sequence length="62" mass="7129">MRTTTMKPGTMNPKQHNNHAGFRNVRVSALPAPSSQSRYCQYPVVQRGFRGTFDWLPYPSLF</sequence>
<gene>
    <name evidence="2" type="ORF">OV287_12755</name>
</gene>
<protein>
    <submittedName>
        <fullName evidence="2">Uncharacterized protein</fullName>
    </submittedName>
</protein>
<accession>A0ABT4A325</accession>
<feature type="compositionally biased region" description="Polar residues" evidence="1">
    <location>
        <begin position="1"/>
        <end position="15"/>
    </location>
</feature>
<comment type="caution">
    <text evidence="2">The sequence shown here is derived from an EMBL/GenBank/DDBJ whole genome shotgun (WGS) entry which is preliminary data.</text>
</comment>
<reference evidence="2 3" key="1">
    <citation type="submission" date="2022-11" db="EMBL/GenBank/DDBJ databases">
        <title>Minimal conservation of predation-associated metabolite biosynthetic gene clusters underscores biosynthetic potential of Myxococcota including descriptions for ten novel species: Archangium lansinium sp. nov., Myxococcus landrumus sp. nov., Nannocystis bai.</title>
        <authorList>
            <person name="Ahearne A."/>
            <person name="Stevens C."/>
            <person name="Phillips K."/>
        </authorList>
    </citation>
    <scope>NUCLEOTIDE SEQUENCE [LARGE SCALE GENOMIC DNA]</scope>
    <source>
        <strain evidence="2 3">MIWBW</strain>
    </source>
</reference>
<name>A0ABT4A325_9BACT</name>
<evidence type="ECO:0000313" key="3">
    <source>
        <dbReference type="Proteomes" id="UP001207654"/>
    </source>
</evidence>
<keyword evidence="3" id="KW-1185">Reference proteome</keyword>